<reference evidence="1 2" key="1">
    <citation type="submission" date="2016-04" db="EMBL/GenBank/DDBJ databases">
        <title>Draft genome of Fonsecaea erecta CBS 125763.</title>
        <authorList>
            <person name="Weiss V.A."/>
            <person name="Vicente V.A."/>
            <person name="Raittz R.T."/>
            <person name="Moreno L.F."/>
            <person name="De Souza E.M."/>
            <person name="Pedrosa F.O."/>
            <person name="Steffens M.B."/>
            <person name="Faoro H."/>
            <person name="Tadra-Sfeir M.Z."/>
            <person name="Najafzadeh M.J."/>
            <person name="Felipe M.S."/>
            <person name="Teixeira M."/>
            <person name="Sun J."/>
            <person name="Xi L."/>
            <person name="Gomes R."/>
            <person name="De Azevedo C.M."/>
            <person name="Salgado C.G."/>
            <person name="Da Silva M.B."/>
            <person name="Nascimento M.F."/>
            <person name="Queiroz-Telles F."/>
            <person name="Attili D.S."/>
            <person name="Gorbushina A."/>
        </authorList>
    </citation>
    <scope>NUCLEOTIDE SEQUENCE [LARGE SCALE GENOMIC DNA]</scope>
    <source>
        <strain evidence="1 2">CBS 125763</strain>
    </source>
</reference>
<evidence type="ECO:0000313" key="1">
    <source>
        <dbReference type="EMBL" id="OAP55024.1"/>
    </source>
</evidence>
<dbReference type="AlphaFoldDB" id="A0A178Z5H9"/>
<dbReference type="Proteomes" id="UP000078343">
    <property type="component" value="Unassembled WGS sequence"/>
</dbReference>
<organism evidence="1 2">
    <name type="scientific">Fonsecaea erecta</name>
    <dbReference type="NCBI Taxonomy" id="1367422"/>
    <lineage>
        <taxon>Eukaryota</taxon>
        <taxon>Fungi</taxon>
        <taxon>Dikarya</taxon>
        <taxon>Ascomycota</taxon>
        <taxon>Pezizomycotina</taxon>
        <taxon>Eurotiomycetes</taxon>
        <taxon>Chaetothyriomycetidae</taxon>
        <taxon>Chaetothyriales</taxon>
        <taxon>Herpotrichiellaceae</taxon>
        <taxon>Fonsecaea</taxon>
    </lineage>
</organism>
<gene>
    <name evidence="1" type="ORF">AYL99_10724</name>
</gene>
<accession>A0A178Z5H9</accession>
<proteinExistence type="predicted"/>
<name>A0A178Z5H9_9EURO</name>
<dbReference type="EMBL" id="LVYI01000012">
    <property type="protein sequence ID" value="OAP55024.1"/>
    <property type="molecule type" value="Genomic_DNA"/>
</dbReference>
<protein>
    <submittedName>
        <fullName evidence="1">Uncharacterized protein</fullName>
    </submittedName>
</protein>
<dbReference type="RefSeq" id="XP_018688391.1">
    <property type="nucleotide sequence ID" value="XM_018842230.1"/>
</dbReference>
<comment type="caution">
    <text evidence="1">The sequence shown here is derived from an EMBL/GenBank/DDBJ whole genome shotgun (WGS) entry which is preliminary data.</text>
</comment>
<keyword evidence="2" id="KW-1185">Reference proteome</keyword>
<dbReference type="GeneID" id="30014892"/>
<evidence type="ECO:0000313" key="2">
    <source>
        <dbReference type="Proteomes" id="UP000078343"/>
    </source>
</evidence>
<sequence>MTLQLDAIEWALFAFGSKTLPSNRRVSATFDIAYESLKDFNRAAIFVCGDEQKAMVIKRPHPDNEGQTETLACVSRVQLPLNGPQPMQVDNFTGATEFLEAARRALPSDNKVTAKTGSLAWRMF</sequence>